<evidence type="ECO:0000313" key="2">
    <source>
        <dbReference type="Proteomes" id="UP000319836"/>
    </source>
</evidence>
<dbReference type="Proteomes" id="UP000319836">
    <property type="component" value="Unassembled WGS sequence"/>
</dbReference>
<organism evidence="1 2">
    <name type="scientific">Eiseniibacteriota bacterium</name>
    <dbReference type="NCBI Taxonomy" id="2212470"/>
    <lineage>
        <taxon>Bacteria</taxon>
        <taxon>Candidatus Eiseniibacteriota</taxon>
    </lineage>
</organism>
<dbReference type="InterPro" id="IPR029032">
    <property type="entry name" value="AhpD-like"/>
</dbReference>
<keyword evidence="1" id="KW-0560">Oxidoreductase</keyword>
<dbReference type="EMBL" id="VBPA01000206">
    <property type="protein sequence ID" value="TMQ70430.1"/>
    <property type="molecule type" value="Genomic_DNA"/>
</dbReference>
<evidence type="ECO:0000313" key="1">
    <source>
        <dbReference type="EMBL" id="TMQ70430.1"/>
    </source>
</evidence>
<gene>
    <name evidence="1" type="ORF">E6K80_08540</name>
</gene>
<dbReference type="GO" id="GO:0004601">
    <property type="term" value="F:peroxidase activity"/>
    <property type="evidence" value="ECO:0007669"/>
    <property type="project" value="UniProtKB-KW"/>
</dbReference>
<accession>A0A538U3G9</accession>
<proteinExistence type="predicted"/>
<dbReference type="SUPFAM" id="SSF69118">
    <property type="entry name" value="AhpD-like"/>
    <property type="match status" value="1"/>
</dbReference>
<dbReference type="Gene3D" id="1.20.1290.10">
    <property type="entry name" value="AhpD-like"/>
    <property type="match status" value="1"/>
</dbReference>
<keyword evidence="1" id="KW-0575">Peroxidase</keyword>
<comment type="caution">
    <text evidence="1">The sequence shown here is derived from an EMBL/GenBank/DDBJ whole genome shotgun (WGS) entry which is preliminary data.</text>
</comment>
<reference evidence="1 2" key="1">
    <citation type="journal article" date="2019" name="Nat. Microbiol.">
        <title>Mediterranean grassland soil C-N compound turnover is dependent on rainfall and depth, and is mediated by genomically divergent microorganisms.</title>
        <authorList>
            <person name="Diamond S."/>
            <person name="Andeer P.F."/>
            <person name="Li Z."/>
            <person name="Crits-Christoph A."/>
            <person name="Burstein D."/>
            <person name="Anantharaman K."/>
            <person name="Lane K.R."/>
            <person name="Thomas B.C."/>
            <person name="Pan C."/>
            <person name="Northen T.R."/>
            <person name="Banfield J.F."/>
        </authorList>
    </citation>
    <scope>NUCLEOTIDE SEQUENCE [LARGE SCALE GENOMIC DNA]</scope>
    <source>
        <strain evidence="1">WS_10</strain>
    </source>
</reference>
<dbReference type="AlphaFoldDB" id="A0A538U3G9"/>
<protein>
    <submittedName>
        <fullName evidence="1">Peroxidase</fullName>
    </submittedName>
</protein>
<sequence length="83" mass="9214">MESMFLETLERTAVAGGYASTISALRGAGRPVPQIMYLFAYKPNRTDHLSRFTHDVMRGPSPLSPGLRELIAAYTSKLNHCPF</sequence>
<name>A0A538U3G9_UNCEI</name>